<sequence>MLIEFILDHVFNDIKVDNVVAGITIWRGDIEWF</sequence>
<reference evidence="1 2" key="2">
    <citation type="submission" date="2006-09" db="EMBL/GenBank/DDBJ databases">
        <authorList>
            <consortium name="The Klebsiella pneumonia Genome Sequencing Project"/>
            <person name="McClelland M."/>
            <person name="Sanderson E.K."/>
            <person name="Spieth J."/>
            <person name="Clifton W.S."/>
            <person name="Latreille P."/>
            <person name="Sabo A."/>
            <person name="Pepin K."/>
            <person name="Bhonagiri V."/>
            <person name="Porwollik S."/>
            <person name="Ali J."/>
            <person name="Wilson R.K."/>
        </authorList>
    </citation>
    <scope>NUCLEOTIDE SEQUENCE [LARGE SCALE GENOMIC DNA]</scope>
    <source>
        <strain evidence="2">ATCC 700721 / MGH 78578</strain>
    </source>
</reference>
<proteinExistence type="predicted"/>
<evidence type="ECO:0000313" key="2">
    <source>
        <dbReference type="Proteomes" id="UP000000265"/>
    </source>
</evidence>
<organism evidence="1 2">
    <name type="scientific">Klebsiella pneumoniae subsp. pneumoniae (strain ATCC 700721 / MGH 78578)</name>
    <dbReference type="NCBI Taxonomy" id="272620"/>
    <lineage>
        <taxon>Bacteria</taxon>
        <taxon>Pseudomonadati</taxon>
        <taxon>Pseudomonadota</taxon>
        <taxon>Gammaproteobacteria</taxon>
        <taxon>Enterobacterales</taxon>
        <taxon>Enterobacteriaceae</taxon>
        <taxon>Klebsiella/Raoultella group</taxon>
        <taxon>Klebsiella</taxon>
        <taxon>Klebsiella pneumoniae complex</taxon>
    </lineage>
</organism>
<reference evidence="1 2" key="1">
    <citation type="journal article" date="2001" name="Nature">
        <title>Complete genome sequence of Salmonella enterica serovar Typhimurium LT2.</title>
        <authorList>
            <person name="McClelland M."/>
            <person name="Sanderson K.E."/>
            <person name="Spieth J."/>
            <person name="Clifton S.W."/>
            <person name="Latreille P."/>
            <person name="Courtney L."/>
            <person name="Porwollik S."/>
            <person name="Ali J."/>
            <person name="Dante M."/>
            <person name="Du F."/>
            <person name="Hou S."/>
            <person name="Layman D."/>
            <person name="Leonard S."/>
            <person name="Nguyen C."/>
            <person name="Scott K."/>
            <person name="Holmes A."/>
            <person name="Grewal N."/>
            <person name="Mulvaney E."/>
            <person name="Ryan E."/>
            <person name="Sun H."/>
            <person name="Florea L."/>
            <person name="Miller W."/>
            <person name="Stoneking T."/>
            <person name="Nhan M."/>
            <person name="Waterston R."/>
            <person name="Wilson R.K."/>
        </authorList>
    </citation>
    <scope>NUCLEOTIDE SEQUENCE [LARGE SCALE GENOMIC DNA]</scope>
    <source>
        <strain evidence="2">ATCC 700721 / MGH 78578</strain>
    </source>
</reference>
<dbReference type="KEGG" id="kpn:KPN_01332"/>
<name>A6T843_KLEP7</name>
<dbReference type="AlphaFoldDB" id="A6T843"/>
<dbReference type="PaxDb" id="272620-KPN_01332"/>
<dbReference type="Proteomes" id="UP000000265">
    <property type="component" value="Chromosome"/>
</dbReference>
<dbReference type="STRING" id="272620.KPN_01332"/>
<dbReference type="EnsemblBacteria" id="ABR76764">
    <property type="protein sequence ID" value="ABR76764"/>
    <property type="gene ID" value="KPN_01332"/>
</dbReference>
<gene>
    <name evidence="1" type="ORF">KPN_01332</name>
</gene>
<dbReference type="HOGENOM" id="CLU_3382324_0_0_6"/>
<accession>A6T843</accession>
<protein>
    <submittedName>
        <fullName evidence="1">Uncharacterized protein</fullName>
    </submittedName>
</protein>
<dbReference type="EMBL" id="CP000647">
    <property type="protein sequence ID" value="ABR76764.1"/>
    <property type="molecule type" value="Genomic_DNA"/>
</dbReference>
<evidence type="ECO:0000313" key="1">
    <source>
        <dbReference type="EMBL" id="ABR76764.1"/>
    </source>
</evidence>